<name>A0AAD6ZTY0_9AGAR</name>
<comment type="caution">
    <text evidence="2">The sequence shown here is derived from an EMBL/GenBank/DDBJ whole genome shotgun (WGS) entry which is preliminary data.</text>
</comment>
<evidence type="ECO:0000313" key="3">
    <source>
        <dbReference type="Proteomes" id="UP001218218"/>
    </source>
</evidence>
<keyword evidence="3" id="KW-1185">Reference proteome</keyword>
<feature type="compositionally biased region" description="Polar residues" evidence="1">
    <location>
        <begin position="16"/>
        <end position="28"/>
    </location>
</feature>
<evidence type="ECO:0000256" key="1">
    <source>
        <dbReference type="SAM" id="MobiDB-lite"/>
    </source>
</evidence>
<dbReference type="AlphaFoldDB" id="A0AAD6ZTY0"/>
<accession>A0AAD6ZTY0</accession>
<organism evidence="2 3">
    <name type="scientific">Mycena albidolilacea</name>
    <dbReference type="NCBI Taxonomy" id="1033008"/>
    <lineage>
        <taxon>Eukaryota</taxon>
        <taxon>Fungi</taxon>
        <taxon>Dikarya</taxon>
        <taxon>Basidiomycota</taxon>
        <taxon>Agaricomycotina</taxon>
        <taxon>Agaricomycetes</taxon>
        <taxon>Agaricomycetidae</taxon>
        <taxon>Agaricales</taxon>
        <taxon>Marasmiineae</taxon>
        <taxon>Mycenaceae</taxon>
        <taxon>Mycena</taxon>
    </lineage>
</organism>
<dbReference type="EMBL" id="JARIHO010000029">
    <property type="protein sequence ID" value="KAJ7337343.1"/>
    <property type="molecule type" value="Genomic_DNA"/>
</dbReference>
<reference evidence="2" key="1">
    <citation type="submission" date="2023-03" db="EMBL/GenBank/DDBJ databases">
        <title>Massive genome expansion in bonnet fungi (Mycena s.s.) driven by repeated elements and novel gene families across ecological guilds.</title>
        <authorList>
            <consortium name="Lawrence Berkeley National Laboratory"/>
            <person name="Harder C.B."/>
            <person name="Miyauchi S."/>
            <person name="Viragh M."/>
            <person name="Kuo A."/>
            <person name="Thoen E."/>
            <person name="Andreopoulos B."/>
            <person name="Lu D."/>
            <person name="Skrede I."/>
            <person name="Drula E."/>
            <person name="Henrissat B."/>
            <person name="Morin E."/>
            <person name="Kohler A."/>
            <person name="Barry K."/>
            <person name="LaButti K."/>
            <person name="Morin E."/>
            <person name="Salamov A."/>
            <person name="Lipzen A."/>
            <person name="Mereny Z."/>
            <person name="Hegedus B."/>
            <person name="Baldrian P."/>
            <person name="Stursova M."/>
            <person name="Weitz H."/>
            <person name="Taylor A."/>
            <person name="Grigoriev I.V."/>
            <person name="Nagy L.G."/>
            <person name="Martin F."/>
            <person name="Kauserud H."/>
        </authorList>
    </citation>
    <scope>NUCLEOTIDE SEQUENCE</scope>
    <source>
        <strain evidence="2">CBHHK002</strain>
    </source>
</reference>
<dbReference type="Proteomes" id="UP001218218">
    <property type="component" value="Unassembled WGS sequence"/>
</dbReference>
<evidence type="ECO:0000313" key="2">
    <source>
        <dbReference type="EMBL" id="KAJ7337343.1"/>
    </source>
</evidence>
<sequence length="160" mass="18387">MWEPLHLKQPLRHFSQQFKPNSSPSQIRTTRRVSKSRPTRSDFAGLLLGVISACLALSASNILQRHIAIVDKQLTAIETTTAEQLDDLTLALTSGGLLPAPDMFTIQRRTTEKMVARFTELQRTLPNAARARATMRNSTLRQRLRYQDFRDRIFVQWRNL</sequence>
<gene>
    <name evidence="2" type="ORF">DFH08DRAFT_252120</name>
</gene>
<proteinExistence type="predicted"/>
<feature type="region of interest" description="Disordered" evidence="1">
    <location>
        <begin position="16"/>
        <end position="36"/>
    </location>
</feature>
<protein>
    <submittedName>
        <fullName evidence="2">Uncharacterized protein</fullName>
    </submittedName>
</protein>